<accession>A0ABS8VSB9</accession>
<evidence type="ECO:0000313" key="6">
    <source>
        <dbReference type="Proteomes" id="UP001521074"/>
    </source>
</evidence>
<dbReference type="RefSeq" id="WP_232876534.1">
    <property type="nucleotide sequence ID" value="NZ_JAJSOJ010000012.1"/>
</dbReference>
<evidence type="ECO:0000259" key="4">
    <source>
        <dbReference type="Pfam" id="PF01717"/>
    </source>
</evidence>
<dbReference type="PANTHER" id="PTHR30519">
    <property type="entry name" value="5-METHYLTETRAHYDROPTEROYLTRIGLUTAMATE--HOMOCYSTEINE METHYLTRANSFERASE"/>
    <property type="match status" value="1"/>
</dbReference>
<keyword evidence="3" id="KW-0862">Zinc</keyword>
<dbReference type="InterPro" id="IPR038071">
    <property type="entry name" value="UROD/MetE-like_sf"/>
</dbReference>
<dbReference type="Pfam" id="PF01717">
    <property type="entry name" value="Meth_synt_2"/>
    <property type="match status" value="1"/>
</dbReference>
<reference evidence="5 6" key="1">
    <citation type="submission" date="2021-12" db="EMBL/GenBank/DDBJ databases">
        <title>Genome sequence of Acetobacter sicerae DmPark20a_162.</title>
        <authorList>
            <person name="Chaston J.M."/>
        </authorList>
    </citation>
    <scope>NUCLEOTIDE SEQUENCE [LARGE SCALE GENOMIC DNA]</scope>
    <source>
        <strain evidence="5 6">DmPark20a_162</strain>
    </source>
</reference>
<evidence type="ECO:0000256" key="2">
    <source>
        <dbReference type="ARBA" id="ARBA00022723"/>
    </source>
</evidence>
<sequence length="95" mass="10552">MTVDVATLGFSRIGSRWELKTALDAFANRPYPAGIGLGEYDIHSPRVPTVAEMVDLLHAVRERLKPEQIWINPDCGLKTRKWAEVAAARILRAGP</sequence>
<dbReference type="EMBL" id="JAJSOJ010000012">
    <property type="protein sequence ID" value="MCE0742979.1"/>
    <property type="molecule type" value="Genomic_DNA"/>
</dbReference>
<dbReference type="SUPFAM" id="SSF51726">
    <property type="entry name" value="UROD/MetE-like"/>
    <property type="match status" value="1"/>
</dbReference>
<dbReference type="InterPro" id="IPR002629">
    <property type="entry name" value="Met_Synth_C/arc"/>
</dbReference>
<name>A0ABS8VSB9_9PROT</name>
<gene>
    <name evidence="5" type="ORF">LWC05_03615</name>
</gene>
<proteinExistence type="predicted"/>
<dbReference type="Proteomes" id="UP001521074">
    <property type="component" value="Unassembled WGS sequence"/>
</dbReference>
<evidence type="ECO:0000256" key="1">
    <source>
        <dbReference type="ARBA" id="ARBA00001947"/>
    </source>
</evidence>
<comment type="cofactor">
    <cofactor evidence="1">
        <name>Zn(2+)</name>
        <dbReference type="ChEBI" id="CHEBI:29105"/>
    </cofactor>
</comment>
<keyword evidence="6" id="KW-1185">Reference proteome</keyword>
<feature type="domain" description="Cobalamin-independent methionine synthase MetE C-terminal/archaeal" evidence="4">
    <location>
        <begin position="1"/>
        <end position="88"/>
    </location>
</feature>
<keyword evidence="2" id="KW-0479">Metal-binding</keyword>
<organism evidence="5 6">
    <name type="scientific">Acetobacter sicerae</name>
    <dbReference type="NCBI Taxonomy" id="85325"/>
    <lineage>
        <taxon>Bacteria</taxon>
        <taxon>Pseudomonadati</taxon>
        <taxon>Pseudomonadota</taxon>
        <taxon>Alphaproteobacteria</taxon>
        <taxon>Acetobacterales</taxon>
        <taxon>Acetobacteraceae</taxon>
        <taxon>Acetobacter</taxon>
    </lineage>
</organism>
<comment type="caution">
    <text evidence="5">The sequence shown here is derived from an EMBL/GenBank/DDBJ whole genome shotgun (WGS) entry which is preliminary data.</text>
</comment>
<evidence type="ECO:0000256" key="3">
    <source>
        <dbReference type="ARBA" id="ARBA00022833"/>
    </source>
</evidence>
<dbReference type="Gene3D" id="3.20.20.210">
    <property type="match status" value="1"/>
</dbReference>
<evidence type="ECO:0000313" key="5">
    <source>
        <dbReference type="EMBL" id="MCE0742979.1"/>
    </source>
</evidence>
<protein>
    <recommendedName>
        <fullName evidence="4">Cobalamin-independent methionine synthase MetE C-terminal/archaeal domain-containing protein</fullName>
    </recommendedName>
</protein>